<accession>A0A1T4K0N9</accession>
<keyword evidence="2" id="KW-1185">Reference proteome</keyword>
<dbReference type="CDD" id="cd07516">
    <property type="entry name" value="HAD_Pase"/>
    <property type="match status" value="1"/>
</dbReference>
<gene>
    <name evidence="1" type="ORF">SAMN02745114_00225</name>
</gene>
<reference evidence="1 2" key="1">
    <citation type="submission" date="2017-02" db="EMBL/GenBank/DDBJ databases">
        <authorList>
            <person name="Peterson S.W."/>
        </authorList>
    </citation>
    <scope>NUCLEOTIDE SEQUENCE [LARGE SCALE GENOMIC DNA]</scope>
    <source>
        <strain evidence="1 2">ATCC 51222</strain>
    </source>
</reference>
<dbReference type="GO" id="GO:0005829">
    <property type="term" value="C:cytosol"/>
    <property type="evidence" value="ECO:0007669"/>
    <property type="project" value="TreeGrafter"/>
</dbReference>
<name>A0A1T4K0N9_9FIRM</name>
<evidence type="ECO:0000313" key="2">
    <source>
        <dbReference type="Proteomes" id="UP000190657"/>
    </source>
</evidence>
<dbReference type="SFLD" id="SFLDS00003">
    <property type="entry name" value="Haloacid_Dehalogenase"/>
    <property type="match status" value="1"/>
</dbReference>
<dbReference type="Proteomes" id="UP000190657">
    <property type="component" value="Unassembled WGS sequence"/>
</dbReference>
<dbReference type="AlphaFoldDB" id="A0A1T4K0N9"/>
<dbReference type="Gene3D" id="3.30.1240.10">
    <property type="match status" value="1"/>
</dbReference>
<dbReference type="STRING" id="290054.SAMN02745114_00225"/>
<dbReference type="GO" id="GO:0016791">
    <property type="term" value="F:phosphatase activity"/>
    <property type="evidence" value="ECO:0007669"/>
    <property type="project" value="TreeGrafter"/>
</dbReference>
<protein>
    <recommendedName>
        <fullName evidence="3">Cof subfamily of IIB subfamily of haloacid dehalogenase superfamily/HAD-superfamily hydrolase, subfamily IIB</fullName>
    </recommendedName>
</protein>
<dbReference type="Gene3D" id="3.40.50.1000">
    <property type="entry name" value="HAD superfamily/HAD-like"/>
    <property type="match status" value="1"/>
</dbReference>
<evidence type="ECO:0008006" key="3">
    <source>
        <dbReference type="Google" id="ProtNLM"/>
    </source>
</evidence>
<sequence>MSIEIDKLSKILYNEHMKYKMIGLDLDGTLLKDDKSVDAQTKEYLETLSANGVHIVPITGRPLSGIPDCVRNIKGVDYIIANNGSKTVLNSTNETLFSLAMDNATSKRVIESVKQTGAIFEVFLNHYGYCEKYVFDHYKEVYTGTVLGDYIFSSRKQVDNLMTLFDDKNAEADEVFIICKDSDDREKIKAETDKIIGIQYCMLADRFLEITRGGTDKGTALEMLCNHLKIELEEVIAFGDGENDLQFLDKAGTAIAMGNAGDIVKAQADIITDTNNNQGVLKALKNLIGT</sequence>
<dbReference type="SUPFAM" id="SSF56784">
    <property type="entry name" value="HAD-like"/>
    <property type="match status" value="1"/>
</dbReference>
<dbReference type="SFLD" id="SFLDG01140">
    <property type="entry name" value="C2.B:_Phosphomannomutase_and_P"/>
    <property type="match status" value="1"/>
</dbReference>
<dbReference type="NCBIfam" id="TIGR01484">
    <property type="entry name" value="HAD-SF-IIB"/>
    <property type="match status" value="1"/>
</dbReference>
<dbReference type="PANTHER" id="PTHR10000:SF8">
    <property type="entry name" value="HAD SUPERFAMILY HYDROLASE-LIKE, TYPE 3"/>
    <property type="match status" value="1"/>
</dbReference>
<organism evidence="1 2">
    <name type="scientific">Eubacterium coprostanoligenes</name>
    <dbReference type="NCBI Taxonomy" id="290054"/>
    <lineage>
        <taxon>Bacteria</taxon>
        <taxon>Bacillati</taxon>
        <taxon>Bacillota</taxon>
        <taxon>Clostridia</taxon>
        <taxon>Eubacteriales</taxon>
        <taxon>Eubacteriaceae</taxon>
        <taxon>Eubacterium</taxon>
    </lineage>
</organism>
<dbReference type="InterPro" id="IPR036412">
    <property type="entry name" value="HAD-like_sf"/>
</dbReference>
<proteinExistence type="predicted"/>
<evidence type="ECO:0000313" key="1">
    <source>
        <dbReference type="EMBL" id="SJZ36072.1"/>
    </source>
</evidence>
<dbReference type="NCBIfam" id="TIGR00099">
    <property type="entry name" value="Cof-subfamily"/>
    <property type="match status" value="1"/>
</dbReference>
<dbReference type="PANTHER" id="PTHR10000">
    <property type="entry name" value="PHOSPHOSERINE PHOSPHATASE"/>
    <property type="match status" value="1"/>
</dbReference>
<dbReference type="GO" id="GO:0000287">
    <property type="term" value="F:magnesium ion binding"/>
    <property type="evidence" value="ECO:0007669"/>
    <property type="project" value="TreeGrafter"/>
</dbReference>
<dbReference type="InterPro" id="IPR000150">
    <property type="entry name" value="Cof"/>
</dbReference>
<dbReference type="InterPro" id="IPR006379">
    <property type="entry name" value="HAD-SF_hydro_IIB"/>
</dbReference>
<dbReference type="EMBL" id="FUWW01000002">
    <property type="protein sequence ID" value="SJZ36072.1"/>
    <property type="molecule type" value="Genomic_DNA"/>
</dbReference>
<dbReference type="Pfam" id="PF08282">
    <property type="entry name" value="Hydrolase_3"/>
    <property type="match status" value="1"/>
</dbReference>
<dbReference type="InterPro" id="IPR023214">
    <property type="entry name" value="HAD_sf"/>
</dbReference>